<proteinExistence type="predicted"/>
<reference evidence="2 3" key="2">
    <citation type="submission" date="2023-11" db="EMBL/GenBank/DDBJ databases">
        <authorList>
            <person name="Lara A.C."/>
            <person name="Chronakova A."/>
        </authorList>
    </citation>
    <scope>NUCLEOTIDE SEQUENCE [LARGE SCALE GENOMIC DNA]</scope>
    <source>
        <strain evidence="2 3">BCCO 10_0856</strain>
    </source>
</reference>
<evidence type="ECO:0000259" key="1">
    <source>
        <dbReference type="PROSITE" id="PS50943"/>
    </source>
</evidence>
<reference evidence="2 3" key="1">
    <citation type="submission" date="2023-11" db="EMBL/GenBank/DDBJ databases">
        <title>Lentzea sokolovensis, sp. nov., Lentzea kristufkii, sp. nov., and Lentzea miocenensis, sp. nov., rare actinobacteria from Sokolov Coal Basin, Miocene lacustrine sediment, Czech Republic.</title>
        <authorList>
            <person name="Lara A."/>
            <person name="Kotroba L."/>
            <person name="Nouioui I."/>
            <person name="Neumann-Schaal M."/>
            <person name="Mast Y."/>
            <person name="Chronakova A."/>
        </authorList>
    </citation>
    <scope>NUCLEOTIDE SEQUENCE [LARGE SCALE GENOMIC DNA]</scope>
    <source>
        <strain evidence="2 3">BCCO 10_0856</strain>
    </source>
</reference>
<comment type="caution">
    <text evidence="2">The sequence shown here is derived from an EMBL/GenBank/DDBJ whole genome shotgun (WGS) entry which is preliminary data.</text>
</comment>
<evidence type="ECO:0000313" key="2">
    <source>
        <dbReference type="EMBL" id="MDX8029373.1"/>
    </source>
</evidence>
<sequence length="271" mass="30534">MSQKDVADVWSAKWPENSKTFKNISYWELWPSKTGYKPSLEVLGHLAEIYECSVSDLLSDVGTYSSNVGPTLVDSLEECDEENAVEKWQTVSVRALLRLDLDSVEMYEERCIVATRELSVVDTSISVPRHVEDALVPHGIDVSLLFGGELVVVKRSSESQFRYVVDLAAPIPPGGTHVYAIRVRIPRGQMMAPHFVQIPLRKTESFTLWVRFGRDRVPERIWKLDGLPPASVYEKVSPGEVVVPDRLGDLSLHFQNVRVGHTYGIRWSEPG</sequence>
<dbReference type="Proteomes" id="UP001285521">
    <property type="component" value="Unassembled WGS sequence"/>
</dbReference>
<dbReference type="EMBL" id="JAXAVW010000003">
    <property type="protein sequence ID" value="MDX8029373.1"/>
    <property type="molecule type" value="Genomic_DNA"/>
</dbReference>
<organism evidence="2 3">
    <name type="scientific">Lentzea miocenica</name>
    <dbReference type="NCBI Taxonomy" id="3095431"/>
    <lineage>
        <taxon>Bacteria</taxon>
        <taxon>Bacillati</taxon>
        <taxon>Actinomycetota</taxon>
        <taxon>Actinomycetes</taxon>
        <taxon>Pseudonocardiales</taxon>
        <taxon>Pseudonocardiaceae</taxon>
        <taxon>Lentzea</taxon>
    </lineage>
</organism>
<name>A0ABU4STY1_9PSEU</name>
<dbReference type="PROSITE" id="PS50943">
    <property type="entry name" value="HTH_CROC1"/>
    <property type="match status" value="1"/>
</dbReference>
<feature type="domain" description="HTH cro/C1-type" evidence="1">
    <location>
        <begin position="36"/>
        <end position="57"/>
    </location>
</feature>
<dbReference type="RefSeq" id="WP_319964382.1">
    <property type="nucleotide sequence ID" value="NZ_JAXAVW010000003.1"/>
</dbReference>
<gene>
    <name evidence="2" type="ORF">SK803_04085</name>
</gene>
<protein>
    <recommendedName>
        <fullName evidence="1">HTH cro/C1-type domain-containing protein</fullName>
    </recommendedName>
</protein>
<dbReference type="InterPro" id="IPR001387">
    <property type="entry name" value="Cro/C1-type_HTH"/>
</dbReference>
<keyword evidence="3" id="KW-1185">Reference proteome</keyword>
<accession>A0ABU4STY1</accession>
<evidence type="ECO:0000313" key="3">
    <source>
        <dbReference type="Proteomes" id="UP001285521"/>
    </source>
</evidence>